<evidence type="ECO:0000313" key="2">
    <source>
        <dbReference type="EMBL" id="KAF0922350.1"/>
    </source>
</evidence>
<dbReference type="Proteomes" id="UP000479710">
    <property type="component" value="Unassembled WGS sequence"/>
</dbReference>
<gene>
    <name evidence="2" type="ORF">E2562_032594</name>
</gene>
<proteinExistence type="predicted"/>
<sequence length="73" mass="7750">MVVPPSRCRAEEDGATSGNGVHWQRRQLKAAGRTTPASEWHGTSGEATTGGARHRRRKRGPSGPDASGNDDGR</sequence>
<evidence type="ECO:0000256" key="1">
    <source>
        <dbReference type="SAM" id="MobiDB-lite"/>
    </source>
</evidence>
<name>A0A6G1EC33_9ORYZ</name>
<feature type="region of interest" description="Disordered" evidence="1">
    <location>
        <begin position="1"/>
        <end position="73"/>
    </location>
</feature>
<evidence type="ECO:0000313" key="3">
    <source>
        <dbReference type="Proteomes" id="UP000479710"/>
    </source>
</evidence>
<comment type="caution">
    <text evidence="2">The sequence shown here is derived from an EMBL/GenBank/DDBJ whole genome shotgun (WGS) entry which is preliminary data.</text>
</comment>
<accession>A0A6G1EC33</accession>
<protein>
    <submittedName>
        <fullName evidence="2">Uncharacterized protein</fullName>
    </submittedName>
</protein>
<reference evidence="2 3" key="1">
    <citation type="submission" date="2019-11" db="EMBL/GenBank/DDBJ databases">
        <title>Whole genome sequence of Oryza granulata.</title>
        <authorList>
            <person name="Li W."/>
        </authorList>
    </citation>
    <scope>NUCLEOTIDE SEQUENCE [LARGE SCALE GENOMIC DNA]</scope>
    <source>
        <strain evidence="3">cv. Menghai</strain>
        <tissue evidence="2">Leaf</tissue>
    </source>
</reference>
<keyword evidence="3" id="KW-1185">Reference proteome</keyword>
<organism evidence="2 3">
    <name type="scientific">Oryza meyeriana var. granulata</name>
    <dbReference type="NCBI Taxonomy" id="110450"/>
    <lineage>
        <taxon>Eukaryota</taxon>
        <taxon>Viridiplantae</taxon>
        <taxon>Streptophyta</taxon>
        <taxon>Embryophyta</taxon>
        <taxon>Tracheophyta</taxon>
        <taxon>Spermatophyta</taxon>
        <taxon>Magnoliopsida</taxon>
        <taxon>Liliopsida</taxon>
        <taxon>Poales</taxon>
        <taxon>Poaceae</taxon>
        <taxon>BOP clade</taxon>
        <taxon>Oryzoideae</taxon>
        <taxon>Oryzeae</taxon>
        <taxon>Oryzinae</taxon>
        <taxon>Oryza</taxon>
        <taxon>Oryza meyeriana</taxon>
    </lineage>
</organism>
<dbReference type="AlphaFoldDB" id="A0A6G1EC33"/>
<dbReference type="EMBL" id="SPHZ02000004">
    <property type="protein sequence ID" value="KAF0922350.1"/>
    <property type="molecule type" value="Genomic_DNA"/>
</dbReference>